<dbReference type="InterPro" id="IPR037171">
    <property type="entry name" value="NagB/RpiA_transferase-like"/>
</dbReference>
<dbReference type="Gene3D" id="3.40.50.1360">
    <property type="match status" value="1"/>
</dbReference>
<dbReference type="GO" id="GO:0005975">
    <property type="term" value="P:carbohydrate metabolic process"/>
    <property type="evidence" value="ECO:0007669"/>
    <property type="project" value="InterPro"/>
</dbReference>
<keyword evidence="1 4" id="KW-0378">Hydrolase</keyword>
<dbReference type="AlphaFoldDB" id="A0A9P3WIU4"/>
<comment type="caution">
    <text evidence="4">The sequence shown here is derived from an EMBL/GenBank/DDBJ whole genome shotgun (WGS) entry which is preliminary data.</text>
</comment>
<reference evidence="4" key="2">
    <citation type="submission" date="2020-10" db="EMBL/GenBank/DDBJ databases">
        <authorList>
            <consortium name="NCBI Pathogen Detection Project"/>
        </authorList>
    </citation>
    <scope>NUCLEOTIDE SEQUENCE</scope>
    <source>
        <strain evidence="4">CAVp300</strain>
    </source>
</reference>
<dbReference type="NCBIfam" id="TIGR00502">
    <property type="entry name" value="nagB"/>
    <property type="match status" value="1"/>
</dbReference>
<feature type="domain" description="Glucosamine/galactosamine-6-phosphate isomerase" evidence="3">
    <location>
        <begin position="11"/>
        <end position="225"/>
    </location>
</feature>
<evidence type="ECO:0000313" key="5">
    <source>
        <dbReference type="Proteomes" id="UP000867740"/>
    </source>
</evidence>
<dbReference type="PANTHER" id="PTHR11280:SF5">
    <property type="entry name" value="GLUCOSAMINE-6-PHOSPHATE ISOMERASE"/>
    <property type="match status" value="1"/>
</dbReference>
<dbReference type="Pfam" id="PF01182">
    <property type="entry name" value="Glucosamine_iso"/>
    <property type="match status" value="1"/>
</dbReference>
<dbReference type="GO" id="GO:0006046">
    <property type="term" value="P:N-acetylglucosamine catabolic process"/>
    <property type="evidence" value="ECO:0007669"/>
    <property type="project" value="UniProtKB-UniRule"/>
</dbReference>
<evidence type="ECO:0000313" key="4">
    <source>
        <dbReference type="EMBL" id="HAT3584486.1"/>
    </source>
</evidence>
<gene>
    <name evidence="4" type="primary">nagB</name>
    <name evidence="4" type="ORF">I8531_004869</name>
</gene>
<dbReference type="PANTHER" id="PTHR11280">
    <property type="entry name" value="GLUCOSAMINE-6-PHOSPHATE ISOMERASE"/>
    <property type="match status" value="1"/>
</dbReference>
<accession>A0A9P3WIU4</accession>
<evidence type="ECO:0000256" key="2">
    <source>
        <dbReference type="NCBIfam" id="TIGR00502"/>
    </source>
</evidence>
<dbReference type="EC" id="3.5.99.6" evidence="2"/>
<proteinExistence type="predicted"/>
<dbReference type="Proteomes" id="UP000867740">
    <property type="component" value="Unassembled WGS sequence"/>
</dbReference>
<dbReference type="SUPFAM" id="SSF100950">
    <property type="entry name" value="NagB/RpiA/CoA transferase-like"/>
    <property type="match status" value="1"/>
</dbReference>
<evidence type="ECO:0000259" key="3">
    <source>
        <dbReference type="Pfam" id="PF01182"/>
    </source>
</evidence>
<protein>
    <recommendedName>
        <fullName evidence="2">Glucosamine-6-phosphate deaminase</fullName>
        <ecNumber evidence="2">3.5.99.6</ecNumber>
    </recommendedName>
</protein>
<organism evidence="4 5">
    <name type="scientific">Kluyvera intermedia</name>
    <name type="common">Enterobacter intermedius</name>
    <dbReference type="NCBI Taxonomy" id="61648"/>
    <lineage>
        <taxon>Bacteria</taxon>
        <taxon>Pseudomonadati</taxon>
        <taxon>Pseudomonadota</taxon>
        <taxon>Gammaproteobacteria</taxon>
        <taxon>Enterobacterales</taxon>
        <taxon>Enterobacteriaceae</taxon>
        <taxon>Kluyvera</taxon>
    </lineage>
</organism>
<name>A0A9P3WIU4_KLUIN</name>
<dbReference type="InterPro" id="IPR006148">
    <property type="entry name" value="Glc/Gal-6P_isomerase"/>
</dbReference>
<evidence type="ECO:0000256" key="1">
    <source>
        <dbReference type="ARBA" id="ARBA00022801"/>
    </source>
</evidence>
<dbReference type="InterPro" id="IPR004547">
    <property type="entry name" value="Glucosamine6P_isomerase"/>
</dbReference>
<dbReference type="GO" id="GO:0019262">
    <property type="term" value="P:N-acetylneuraminate catabolic process"/>
    <property type="evidence" value="ECO:0007669"/>
    <property type="project" value="TreeGrafter"/>
</dbReference>
<sequence>MLNFIITQSYEEMSALAARRVAKALARKPDLVMALPTGGTPVGLLAEMSRMAQEKEADFSRAFSFNIDEYIPLKKDDPQSYYWFLDHHFYQHANVPPENRFVPDVLAKDLNEECARYERAIVDHGDFDMTVLGIGHDGHIGFNEPQATHSPVCHVINLNEETIEANARFFSRQEDVPRQAITLGMGTILKSKEIVLIANGQSKAQVMKQLHDCTAIDPMFPASFLLLHPNVTVMCDNEAASLISSLR</sequence>
<dbReference type="GO" id="GO:0004342">
    <property type="term" value="F:glucosamine-6-phosphate deaminase activity"/>
    <property type="evidence" value="ECO:0007669"/>
    <property type="project" value="UniProtKB-UniRule"/>
</dbReference>
<dbReference type="GO" id="GO:0006043">
    <property type="term" value="P:glucosamine catabolic process"/>
    <property type="evidence" value="ECO:0007669"/>
    <property type="project" value="TreeGrafter"/>
</dbReference>
<dbReference type="EMBL" id="DACSUM010000059">
    <property type="protein sequence ID" value="HAT3584486.1"/>
    <property type="molecule type" value="Genomic_DNA"/>
</dbReference>
<dbReference type="GO" id="GO:0005737">
    <property type="term" value="C:cytoplasm"/>
    <property type="evidence" value="ECO:0007669"/>
    <property type="project" value="TreeGrafter"/>
</dbReference>
<reference evidence="4" key="1">
    <citation type="journal article" date="2018" name="Genome Biol.">
        <title>SKESA: strategic k-mer extension for scrupulous assemblies.</title>
        <authorList>
            <person name="Souvorov A."/>
            <person name="Agarwala R."/>
            <person name="Lipman D.J."/>
        </authorList>
    </citation>
    <scope>NUCLEOTIDE SEQUENCE</scope>
    <source>
        <strain evidence="4">CAVp300</strain>
    </source>
</reference>
<dbReference type="RefSeq" id="WP_047372346.1">
    <property type="nucleotide sequence ID" value="NZ_CABMNU010000005.1"/>
</dbReference>
<dbReference type="GO" id="GO:0042802">
    <property type="term" value="F:identical protein binding"/>
    <property type="evidence" value="ECO:0007669"/>
    <property type="project" value="TreeGrafter"/>
</dbReference>
<dbReference type="CDD" id="cd01399">
    <property type="entry name" value="GlcN6P_deaminase"/>
    <property type="match status" value="1"/>
</dbReference>